<dbReference type="PRINTS" id="PR00625">
    <property type="entry name" value="JDOMAIN"/>
</dbReference>
<feature type="domain" description="J" evidence="3">
    <location>
        <begin position="6"/>
        <end position="64"/>
    </location>
</feature>
<evidence type="ECO:0000256" key="2">
    <source>
        <dbReference type="SAM" id="MobiDB-lite"/>
    </source>
</evidence>
<evidence type="ECO:0000313" key="5">
    <source>
        <dbReference type="Proteomes" id="UP000559027"/>
    </source>
</evidence>
<dbReference type="InterPro" id="IPR001623">
    <property type="entry name" value="DnaJ_domain"/>
</dbReference>
<dbReference type="InterPro" id="IPR002939">
    <property type="entry name" value="DnaJ_C"/>
</dbReference>
<feature type="compositionally biased region" description="Polar residues" evidence="2">
    <location>
        <begin position="133"/>
        <end position="142"/>
    </location>
</feature>
<feature type="compositionally biased region" description="Low complexity" evidence="2">
    <location>
        <begin position="117"/>
        <end position="132"/>
    </location>
</feature>
<dbReference type="GO" id="GO:0051082">
    <property type="term" value="F:unfolded protein binding"/>
    <property type="evidence" value="ECO:0007669"/>
    <property type="project" value="InterPro"/>
</dbReference>
<dbReference type="InterPro" id="IPR036869">
    <property type="entry name" value="J_dom_sf"/>
</dbReference>
<dbReference type="Proteomes" id="UP000559027">
    <property type="component" value="Unassembled WGS sequence"/>
</dbReference>
<name>A0A8H5G6U4_9AGAR</name>
<dbReference type="SUPFAM" id="SSF49493">
    <property type="entry name" value="HSP40/DnaJ peptide-binding domain"/>
    <property type="match status" value="1"/>
</dbReference>
<dbReference type="Gene3D" id="2.60.260.20">
    <property type="entry name" value="Urease metallochaperone UreE, N-terminal domain"/>
    <property type="match status" value="2"/>
</dbReference>
<dbReference type="Gene3D" id="1.10.287.110">
    <property type="entry name" value="DnaJ domain"/>
    <property type="match status" value="1"/>
</dbReference>
<comment type="caution">
    <text evidence="4">The sequence shown here is derived from an EMBL/GenBank/DDBJ whole genome shotgun (WGS) entry which is preliminary data.</text>
</comment>
<organism evidence="4 5">
    <name type="scientific">Leucocoprinus leucothites</name>
    <dbReference type="NCBI Taxonomy" id="201217"/>
    <lineage>
        <taxon>Eukaryota</taxon>
        <taxon>Fungi</taxon>
        <taxon>Dikarya</taxon>
        <taxon>Basidiomycota</taxon>
        <taxon>Agaricomycotina</taxon>
        <taxon>Agaricomycetes</taxon>
        <taxon>Agaricomycetidae</taxon>
        <taxon>Agaricales</taxon>
        <taxon>Agaricineae</taxon>
        <taxon>Agaricaceae</taxon>
        <taxon>Leucocoprinus</taxon>
    </lineage>
</organism>
<proteinExistence type="predicted"/>
<dbReference type="Pfam" id="PF01556">
    <property type="entry name" value="DnaJ_C"/>
    <property type="match status" value="1"/>
</dbReference>
<evidence type="ECO:0000256" key="1">
    <source>
        <dbReference type="ARBA" id="ARBA00023186"/>
    </source>
</evidence>
<keyword evidence="5" id="KW-1185">Reference proteome</keyword>
<dbReference type="SUPFAM" id="SSF46565">
    <property type="entry name" value="Chaperone J-domain"/>
    <property type="match status" value="1"/>
</dbReference>
<dbReference type="Pfam" id="PF00226">
    <property type="entry name" value="DnaJ"/>
    <property type="match status" value="1"/>
</dbReference>
<accession>A0A8H5G6U4</accession>
<gene>
    <name evidence="4" type="ORF">D9756_003094</name>
</gene>
<dbReference type="InterPro" id="IPR051339">
    <property type="entry name" value="DnaJ_subfamily_B"/>
</dbReference>
<sequence length="415" mass="46822">MSARRDCHYILGIPPNATMKEIKQAYKAMALQWHPDRHPNDAEHATRRFLEVQDAYQMLMRECYPWDSAISSPVHQRAESTSTYQSGSCFSSSASTLGSFIHVSASSMDSLVTPASTIKSSTSSDKSYPSDSQWFGGSQPTVDSHPPQYAKDDHIRRTHFPSMSPLGRMRASHSSENLRHNSNMWSNYTPPSLPKYSTTRTSRDSHTFTIVPPSRQHHSPPPASSWDHYRLHENHQALSLRSLGIGPAKEWMYSLGLSLEELLNGKHCTFSLSRNLISGKSQNVVLEVEIPPGCREGVRIFCRGVGHERKDGTRQAIAFIIEELGHEHFSRTNDDLFLDVKIPWNDSLRRQAADFAVEGLDRQKHRFRIDYPKDRMLKGKSVIRGAGMPIRSRGKVVGRGSLFVQYVLMTLLSSS</sequence>
<feature type="region of interest" description="Disordered" evidence="2">
    <location>
        <begin position="117"/>
        <end position="145"/>
    </location>
</feature>
<dbReference type="EMBL" id="JAACJO010000004">
    <property type="protein sequence ID" value="KAF5359251.1"/>
    <property type="molecule type" value="Genomic_DNA"/>
</dbReference>
<dbReference type="SMART" id="SM00271">
    <property type="entry name" value="DnaJ"/>
    <property type="match status" value="1"/>
</dbReference>
<dbReference type="OrthoDB" id="10250354at2759"/>
<dbReference type="GO" id="GO:0006413">
    <property type="term" value="P:translational initiation"/>
    <property type="evidence" value="ECO:0007669"/>
    <property type="project" value="TreeGrafter"/>
</dbReference>
<keyword evidence="1" id="KW-0143">Chaperone</keyword>
<dbReference type="InterPro" id="IPR008971">
    <property type="entry name" value="HSP40/DnaJ_pept-bd"/>
</dbReference>
<reference evidence="4 5" key="1">
    <citation type="journal article" date="2020" name="ISME J.">
        <title>Uncovering the hidden diversity of litter-decomposition mechanisms in mushroom-forming fungi.</title>
        <authorList>
            <person name="Floudas D."/>
            <person name="Bentzer J."/>
            <person name="Ahren D."/>
            <person name="Johansson T."/>
            <person name="Persson P."/>
            <person name="Tunlid A."/>
        </authorList>
    </citation>
    <scope>NUCLEOTIDE SEQUENCE [LARGE SCALE GENOMIC DNA]</scope>
    <source>
        <strain evidence="4 5">CBS 146.42</strain>
    </source>
</reference>
<dbReference type="GO" id="GO:0051087">
    <property type="term" value="F:protein-folding chaperone binding"/>
    <property type="evidence" value="ECO:0007669"/>
    <property type="project" value="TreeGrafter"/>
</dbReference>
<feature type="region of interest" description="Disordered" evidence="2">
    <location>
        <begin position="180"/>
        <end position="200"/>
    </location>
</feature>
<dbReference type="CDD" id="cd06257">
    <property type="entry name" value="DnaJ"/>
    <property type="match status" value="1"/>
</dbReference>
<dbReference type="GO" id="GO:0005829">
    <property type="term" value="C:cytosol"/>
    <property type="evidence" value="ECO:0007669"/>
    <property type="project" value="TreeGrafter"/>
</dbReference>
<dbReference type="GO" id="GO:0006457">
    <property type="term" value="P:protein folding"/>
    <property type="evidence" value="ECO:0007669"/>
    <property type="project" value="InterPro"/>
</dbReference>
<evidence type="ECO:0000259" key="3">
    <source>
        <dbReference type="PROSITE" id="PS50076"/>
    </source>
</evidence>
<protein>
    <recommendedName>
        <fullName evidence="3">J domain-containing protein</fullName>
    </recommendedName>
</protein>
<dbReference type="PROSITE" id="PS50076">
    <property type="entry name" value="DNAJ_2"/>
    <property type="match status" value="1"/>
</dbReference>
<dbReference type="AlphaFoldDB" id="A0A8H5G6U4"/>
<dbReference type="PANTHER" id="PTHR24078:SF553">
    <property type="entry name" value="DNAJ HOMOLOG SUBFAMILY B MEMBER 5"/>
    <property type="match status" value="1"/>
</dbReference>
<dbReference type="PANTHER" id="PTHR24078">
    <property type="entry name" value="DNAJ HOMOLOG SUBFAMILY C MEMBER"/>
    <property type="match status" value="1"/>
</dbReference>
<evidence type="ECO:0000313" key="4">
    <source>
        <dbReference type="EMBL" id="KAF5359251.1"/>
    </source>
</evidence>